<dbReference type="SMART" id="SM00530">
    <property type="entry name" value="HTH_XRE"/>
    <property type="match status" value="1"/>
</dbReference>
<protein>
    <submittedName>
        <fullName evidence="2">XRE family transcriptional regulator</fullName>
    </submittedName>
</protein>
<dbReference type="GeneID" id="95458194"/>
<reference evidence="2 3" key="1">
    <citation type="submission" date="2017-09" db="EMBL/GenBank/DDBJ databases">
        <authorList>
            <person name="Lee N."/>
            <person name="Cho B.-K."/>
        </authorList>
    </citation>
    <scope>NUCLEOTIDE SEQUENCE [LARGE SCALE GENOMIC DNA]</scope>
    <source>
        <strain evidence="2 3">ATCC 19740</strain>
    </source>
</reference>
<feature type="domain" description="HTH cro/C1-type" evidence="1">
    <location>
        <begin position="36"/>
        <end position="86"/>
    </location>
</feature>
<sequence length="288" mass="32303">MNTASPSPNELGDFLKARRAALSPRTVGLPDEGTSRRVAGLRREEVALLASISTDYYTRIEQGRRRASPTVLGILSDVLRLNEDERIYMRELAEGQAGQDVVPERQSVQPQLQRVLDGLSDIPALVIGRRTDVLAWNPMAVALLTDFAVLPPEHRNYAWLLFRDPAFRTLYRDFEQVATVSVAMLRREAGHDPHDRSLARLVDELCQADEQFRTWWNEHHVAVGSTGTKEMRHPVVGDLSLDWDALTCAHDPTQRLIVWTAEPGTPSHERLDMLASLVSRNAKSGASR</sequence>
<accession>A0ABX6BLA7</accession>
<dbReference type="CDD" id="cd00093">
    <property type="entry name" value="HTH_XRE"/>
    <property type="match status" value="1"/>
</dbReference>
<dbReference type="Proteomes" id="UP000326029">
    <property type="component" value="Chromosome"/>
</dbReference>
<dbReference type="RefSeq" id="WP_152371245.1">
    <property type="nucleotide sequence ID" value="NZ_CP023693.1"/>
</dbReference>
<dbReference type="Gene3D" id="3.30.450.180">
    <property type="match status" value="1"/>
</dbReference>
<evidence type="ECO:0000313" key="2">
    <source>
        <dbReference type="EMBL" id="QEV36054.1"/>
    </source>
</evidence>
<dbReference type="InterPro" id="IPR001387">
    <property type="entry name" value="Cro/C1-type_HTH"/>
</dbReference>
<dbReference type="SUPFAM" id="SSF47413">
    <property type="entry name" value="lambda repressor-like DNA-binding domains"/>
    <property type="match status" value="1"/>
</dbReference>
<dbReference type="PANTHER" id="PTHR35010:SF2">
    <property type="entry name" value="BLL4672 PROTEIN"/>
    <property type="match status" value="1"/>
</dbReference>
<gene>
    <name evidence="2" type="ORF">CP977_31005</name>
</gene>
<dbReference type="Pfam" id="PF17765">
    <property type="entry name" value="MLTR_LBD"/>
    <property type="match status" value="1"/>
</dbReference>
<dbReference type="Pfam" id="PF13560">
    <property type="entry name" value="HTH_31"/>
    <property type="match status" value="1"/>
</dbReference>
<dbReference type="InterPro" id="IPR010982">
    <property type="entry name" value="Lambda_DNA-bd_dom_sf"/>
</dbReference>
<proteinExistence type="predicted"/>
<dbReference type="Gene3D" id="1.10.260.40">
    <property type="entry name" value="lambda repressor-like DNA-binding domains"/>
    <property type="match status" value="1"/>
</dbReference>
<evidence type="ECO:0000259" key="1">
    <source>
        <dbReference type="PROSITE" id="PS50943"/>
    </source>
</evidence>
<dbReference type="EMBL" id="CP023693">
    <property type="protein sequence ID" value="QEV36054.1"/>
    <property type="molecule type" value="Genomic_DNA"/>
</dbReference>
<dbReference type="PROSITE" id="PS50943">
    <property type="entry name" value="HTH_CROC1"/>
    <property type="match status" value="1"/>
</dbReference>
<dbReference type="PANTHER" id="PTHR35010">
    <property type="entry name" value="BLL4672 PROTEIN-RELATED"/>
    <property type="match status" value="1"/>
</dbReference>
<keyword evidence="3" id="KW-1185">Reference proteome</keyword>
<name>A0ABX6BLA7_9ACTN</name>
<dbReference type="InterPro" id="IPR041413">
    <property type="entry name" value="MLTR_LBD"/>
</dbReference>
<evidence type="ECO:0000313" key="3">
    <source>
        <dbReference type="Proteomes" id="UP000326029"/>
    </source>
</evidence>
<organism evidence="2 3">
    <name type="scientific">Streptomyces cinereoruber</name>
    <dbReference type="NCBI Taxonomy" id="67260"/>
    <lineage>
        <taxon>Bacteria</taxon>
        <taxon>Bacillati</taxon>
        <taxon>Actinomycetota</taxon>
        <taxon>Actinomycetes</taxon>
        <taxon>Kitasatosporales</taxon>
        <taxon>Streptomycetaceae</taxon>
        <taxon>Streptomyces</taxon>
    </lineage>
</organism>